<proteinExistence type="predicted"/>
<keyword evidence="2" id="KW-1185">Reference proteome</keyword>
<name>A0A564YY78_HYMDI</name>
<dbReference type="AlphaFoldDB" id="A0A564YY78"/>
<sequence length="112" mass="12920">MPIIYLLNGQAPQYEIIRHVKSSRCDFAENVTIIEIALSKTSLSELQRAVQRDNPNNRIALTQTRSTLAPVSNAVRFYISMRRKAALLNTTIFKEYYVTQSKYQPRGSRLDR</sequence>
<gene>
    <name evidence="1" type="ORF">WMSIL1_LOCUS10632</name>
</gene>
<reference evidence="1 2" key="1">
    <citation type="submission" date="2019-07" db="EMBL/GenBank/DDBJ databases">
        <authorList>
            <person name="Jastrzebski P J."/>
            <person name="Paukszto L."/>
            <person name="Jastrzebski P J."/>
        </authorList>
    </citation>
    <scope>NUCLEOTIDE SEQUENCE [LARGE SCALE GENOMIC DNA]</scope>
    <source>
        <strain evidence="1 2">WMS-il1</strain>
    </source>
</reference>
<organism evidence="1 2">
    <name type="scientific">Hymenolepis diminuta</name>
    <name type="common">Rat tapeworm</name>
    <dbReference type="NCBI Taxonomy" id="6216"/>
    <lineage>
        <taxon>Eukaryota</taxon>
        <taxon>Metazoa</taxon>
        <taxon>Spiralia</taxon>
        <taxon>Lophotrochozoa</taxon>
        <taxon>Platyhelminthes</taxon>
        <taxon>Cestoda</taxon>
        <taxon>Eucestoda</taxon>
        <taxon>Cyclophyllidea</taxon>
        <taxon>Hymenolepididae</taxon>
        <taxon>Hymenolepis</taxon>
    </lineage>
</organism>
<protein>
    <submittedName>
        <fullName evidence="1">Uncharacterized protein</fullName>
    </submittedName>
</protein>
<evidence type="ECO:0000313" key="1">
    <source>
        <dbReference type="EMBL" id="VUZ51979.1"/>
    </source>
</evidence>
<dbReference type="EMBL" id="CABIJS010000455">
    <property type="protein sequence ID" value="VUZ51979.1"/>
    <property type="molecule type" value="Genomic_DNA"/>
</dbReference>
<evidence type="ECO:0000313" key="2">
    <source>
        <dbReference type="Proteomes" id="UP000321570"/>
    </source>
</evidence>
<dbReference type="Proteomes" id="UP000321570">
    <property type="component" value="Unassembled WGS sequence"/>
</dbReference>
<accession>A0A564YY78</accession>